<sequence>MEKYRLVEERKAGEASGEASVVEEETVEGLTSSSSTSYEVRITQQGKPRNYISYAMNLFEQGSNKIILKAMGRAINKAVTIAEILKRKMPLHQITSLTSCEIVDVFEPLEEGLDVVESRRFVSCMIITLSRDGEGMDLKDIGYQPPLPSEEIQPGDLNVRRQTAAAITTSTDQKATSTPLPQKEIVEGKTGDVAEKDREKTPEIEGKPP</sequence>
<dbReference type="Gene3D" id="3.30.110.20">
    <property type="entry name" value="Alba-like domain"/>
    <property type="match status" value="1"/>
</dbReference>
<comment type="subcellular location">
    <subcellularLocation>
        <location evidence="1">Nucleus</location>
    </subcellularLocation>
</comment>
<feature type="region of interest" description="Disordered" evidence="4">
    <location>
        <begin position="163"/>
        <end position="209"/>
    </location>
</feature>
<evidence type="ECO:0000259" key="5">
    <source>
        <dbReference type="Pfam" id="PF01918"/>
    </source>
</evidence>
<feature type="compositionally biased region" description="Basic and acidic residues" evidence="4">
    <location>
        <begin position="184"/>
        <end position="209"/>
    </location>
</feature>
<dbReference type="SUPFAM" id="SSF82704">
    <property type="entry name" value="AlbA-like"/>
    <property type="match status" value="1"/>
</dbReference>
<accession>A0A7S4QEI9</accession>
<evidence type="ECO:0000256" key="2">
    <source>
        <dbReference type="ARBA" id="ARBA00008018"/>
    </source>
</evidence>
<dbReference type="PANTHER" id="PTHR13516">
    <property type="entry name" value="RIBONUCLEASE P SUBUNIT P25"/>
    <property type="match status" value="1"/>
</dbReference>
<organism evidence="6">
    <name type="scientific">Ditylum brightwellii</name>
    <dbReference type="NCBI Taxonomy" id="49249"/>
    <lineage>
        <taxon>Eukaryota</taxon>
        <taxon>Sar</taxon>
        <taxon>Stramenopiles</taxon>
        <taxon>Ochrophyta</taxon>
        <taxon>Bacillariophyta</taxon>
        <taxon>Mediophyceae</taxon>
        <taxon>Lithodesmiophycidae</taxon>
        <taxon>Lithodesmiales</taxon>
        <taxon>Lithodesmiaceae</taxon>
        <taxon>Ditylum</taxon>
    </lineage>
</organism>
<dbReference type="AlphaFoldDB" id="A0A7S4QEI9"/>
<evidence type="ECO:0000256" key="4">
    <source>
        <dbReference type="SAM" id="MobiDB-lite"/>
    </source>
</evidence>
<dbReference type="InterPro" id="IPR036882">
    <property type="entry name" value="Alba-like_dom_sf"/>
</dbReference>
<dbReference type="InterPro" id="IPR002775">
    <property type="entry name" value="DNA/RNA-bd_Alba-like"/>
</dbReference>
<proteinExistence type="inferred from homology"/>
<dbReference type="PANTHER" id="PTHR13516:SF4">
    <property type="entry name" value="FI09323P"/>
    <property type="match status" value="1"/>
</dbReference>
<feature type="domain" description="DNA/RNA-binding protein Alba-like" evidence="5">
    <location>
        <begin position="39"/>
        <end position="99"/>
    </location>
</feature>
<gene>
    <name evidence="6" type="ORF">DBRI00130_LOCUS1676</name>
</gene>
<name>A0A7S4QEI9_9STRA</name>
<evidence type="ECO:0000313" key="6">
    <source>
        <dbReference type="EMBL" id="CAE4581262.1"/>
    </source>
</evidence>
<feature type="compositionally biased region" description="Polar residues" evidence="4">
    <location>
        <begin position="165"/>
        <end position="180"/>
    </location>
</feature>
<dbReference type="GO" id="GO:0003723">
    <property type="term" value="F:RNA binding"/>
    <property type="evidence" value="ECO:0007669"/>
    <property type="project" value="TreeGrafter"/>
</dbReference>
<keyword evidence="3" id="KW-0539">Nucleus</keyword>
<dbReference type="InterPro" id="IPR051958">
    <property type="entry name" value="Alba-like_NAB"/>
</dbReference>
<dbReference type="EMBL" id="HBNS01002090">
    <property type="protein sequence ID" value="CAE4581262.1"/>
    <property type="molecule type" value="Transcribed_RNA"/>
</dbReference>
<evidence type="ECO:0000256" key="1">
    <source>
        <dbReference type="ARBA" id="ARBA00004123"/>
    </source>
</evidence>
<protein>
    <recommendedName>
        <fullName evidence="5">DNA/RNA-binding protein Alba-like domain-containing protein</fullName>
    </recommendedName>
</protein>
<comment type="similarity">
    <text evidence="2">Belongs to the histone-like Alba family.</text>
</comment>
<reference evidence="6" key="1">
    <citation type="submission" date="2021-01" db="EMBL/GenBank/DDBJ databases">
        <authorList>
            <person name="Corre E."/>
            <person name="Pelletier E."/>
            <person name="Niang G."/>
            <person name="Scheremetjew M."/>
            <person name="Finn R."/>
            <person name="Kale V."/>
            <person name="Holt S."/>
            <person name="Cochrane G."/>
            <person name="Meng A."/>
            <person name="Brown T."/>
            <person name="Cohen L."/>
        </authorList>
    </citation>
    <scope>NUCLEOTIDE SEQUENCE</scope>
    <source>
        <strain evidence="6">GSO104</strain>
    </source>
</reference>
<dbReference type="Pfam" id="PF01918">
    <property type="entry name" value="Alba"/>
    <property type="match status" value="1"/>
</dbReference>
<evidence type="ECO:0000256" key="3">
    <source>
        <dbReference type="ARBA" id="ARBA00023242"/>
    </source>
</evidence>
<dbReference type="GO" id="GO:0005634">
    <property type="term" value="C:nucleus"/>
    <property type="evidence" value="ECO:0007669"/>
    <property type="project" value="UniProtKB-SubCell"/>
</dbReference>